<dbReference type="InterPro" id="IPR036220">
    <property type="entry name" value="UDP-Glc/GDP-Man_DH_C_sf"/>
</dbReference>
<dbReference type="InterPro" id="IPR014027">
    <property type="entry name" value="UDP-Glc/GDP-Man_DH_C"/>
</dbReference>
<evidence type="ECO:0000256" key="6">
    <source>
        <dbReference type="ARBA" id="ARBA00047473"/>
    </source>
</evidence>
<gene>
    <name evidence="8" type="ORF">METZ01_LOCUS121869</name>
</gene>
<dbReference type="GO" id="GO:0051287">
    <property type="term" value="F:NAD binding"/>
    <property type="evidence" value="ECO:0007669"/>
    <property type="project" value="InterPro"/>
</dbReference>
<dbReference type="GO" id="GO:0000271">
    <property type="term" value="P:polysaccharide biosynthetic process"/>
    <property type="evidence" value="ECO:0007669"/>
    <property type="project" value="InterPro"/>
</dbReference>
<evidence type="ECO:0000313" key="8">
    <source>
        <dbReference type="EMBL" id="SVA69015.1"/>
    </source>
</evidence>
<dbReference type="EC" id="1.1.1.22" evidence="3"/>
<dbReference type="SMART" id="SM00984">
    <property type="entry name" value="UDPG_MGDP_dh_C"/>
    <property type="match status" value="1"/>
</dbReference>
<sequence length="437" mass="48508">MKIAVIGLGFVGLTLSSVLASKGITTVGIDSDRKKCSKIVKGIPTFFEPNLEKTLKKALKKNLIITDKLSSINNCDFIFITVGTPQKKNGEIDLSFIKTVAKSVGKLISENKKKPIILIKSTIIPGTMKDVVLPILERNSKKKAGKDFGLISNPEFLQESQAIQDTIKPHVVVLGGYRTKFMKKTEKFFSQFNPNVPIIITNHQTAEMIKYANNSFLATKISFINQLANICQEIPDTNIDYIAQAIGLDPRIGNLFLNAGPGYGGSCLPKDIKAIINLSSKIGVQPTLLNAVEKTNKQQISNIMKLIKHNIGKIKGKKITVLGVAFKPNTDDIRDSISIELIRRLMKSGAIVTIHDPKALDNARKIFHDNTKYANSILSALKNCQCAVIMTKWKEYEKINNKTIEHMNKKFIIDTRRILSNKNLNAKYYAIGLGQKI</sequence>
<evidence type="ECO:0000256" key="2">
    <source>
        <dbReference type="ARBA" id="ARBA00006601"/>
    </source>
</evidence>
<dbReference type="InterPro" id="IPR014026">
    <property type="entry name" value="UDP-Glc/GDP-Man_DH_dimer"/>
</dbReference>
<dbReference type="AlphaFoldDB" id="A0A381XWC7"/>
<protein>
    <recommendedName>
        <fullName evidence="3">UDP-glucose 6-dehydrogenase</fullName>
        <ecNumber evidence="3">1.1.1.22</ecNumber>
    </recommendedName>
</protein>
<dbReference type="SUPFAM" id="SSF48179">
    <property type="entry name" value="6-phosphogluconate dehydrogenase C-terminal domain-like"/>
    <property type="match status" value="1"/>
</dbReference>
<keyword evidence="4" id="KW-0560">Oxidoreductase</keyword>
<dbReference type="PIRSF" id="PIRSF000124">
    <property type="entry name" value="UDPglc_GDPman_dh"/>
    <property type="match status" value="1"/>
</dbReference>
<comment type="catalytic activity">
    <reaction evidence="6">
        <text>UDP-alpha-D-glucose + 2 NAD(+) + H2O = UDP-alpha-D-glucuronate + 2 NADH + 3 H(+)</text>
        <dbReference type="Rhea" id="RHEA:23596"/>
        <dbReference type="ChEBI" id="CHEBI:15377"/>
        <dbReference type="ChEBI" id="CHEBI:15378"/>
        <dbReference type="ChEBI" id="CHEBI:57540"/>
        <dbReference type="ChEBI" id="CHEBI:57945"/>
        <dbReference type="ChEBI" id="CHEBI:58052"/>
        <dbReference type="ChEBI" id="CHEBI:58885"/>
        <dbReference type="EC" id="1.1.1.22"/>
    </reaction>
</comment>
<dbReference type="Pfam" id="PF03721">
    <property type="entry name" value="UDPG_MGDP_dh_N"/>
    <property type="match status" value="1"/>
</dbReference>
<comment type="pathway">
    <text evidence="1">Nucleotide-sugar biosynthesis; UDP-alpha-D-glucuronate biosynthesis; UDP-alpha-D-glucuronate from UDP-alpha-D-glucose: step 1/1.</text>
</comment>
<dbReference type="InterPro" id="IPR036291">
    <property type="entry name" value="NAD(P)-bd_dom_sf"/>
</dbReference>
<evidence type="ECO:0000256" key="1">
    <source>
        <dbReference type="ARBA" id="ARBA00004701"/>
    </source>
</evidence>
<accession>A0A381XWC7</accession>
<evidence type="ECO:0000259" key="7">
    <source>
        <dbReference type="SMART" id="SM00984"/>
    </source>
</evidence>
<evidence type="ECO:0000256" key="3">
    <source>
        <dbReference type="ARBA" id="ARBA00012954"/>
    </source>
</evidence>
<dbReference type="Pfam" id="PF00984">
    <property type="entry name" value="UDPG_MGDP_dh"/>
    <property type="match status" value="1"/>
</dbReference>
<evidence type="ECO:0000256" key="5">
    <source>
        <dbReference type="ARBA" id="ARBA00023027"/>
    </source>
</evidence>
<dbReference type="EMBL" id="UINC01016602">
    <property type="protein sequence ID" value="SVA69015.1"/>
    <property type="molecule type" value="Genomic_DNA"/>
</dbReference>
<feature type="domain" description="UDP-glucose/GDP-mannose dehydrogenase C-terminal" evidence="7">
    <location>
        <begin position="320"/>
        <end position="421"/>
    </location>
</feature>
<dbReference type="PIRSF" id="PIRSF500134">
    <property type="entry name" value="UDPglc_DH_bac"/>
    <property type="match status" value="1"/>
</dbReference>
<reference evidence="8" key="1">
    <citation type="submission" date="2018-05" db="EMBL/GenBank/DDBJ databases">
        <authorList>
            <person name="Lanie J.A."/>
            <person name="Ng W.-L."/>
            <person name="Kazmierczak K.M."/>
            <person name="Andrzejewski T.M."/>
            <person name="Davidsen T.M."/>
            <person name="Wayne K.J."/>
            <person name="Tettelin H."/>
            <person name="Glass J.I."/>
            <person name="Rusch D."/>
            <person name="Podicherti R."/>
            <person name="Tsui H.-C.T."/>
            <person name="Winkler M.E."/>
        </authorList>
    </citation>
    <scope>NUCLEOTIDE SEQUENCE</scope>
</reference>
<comment type="similarity">
    <text evidence="2">Belongs to the UDP-glucose/GDP-mannose dehydrogenase family.</text>
</comment>
<dbReference type="UniPathway" id="UPA00038">
    <property type="reaction ID" value="UER00491"/>
</dbReference>
<organism evidence="8">
    <name type="scientific">marine metagenome</name>
    <dbReference type="NCBI Taxonomy" id="408172"/>
    <lineage>
        <taxon>unclassified sequences</taxon>
        <taxon>metagenomes</taxon>
        <taxon>ecological metagenomes</taxon>
    </lineage>
</organism>
<dbReference type="InterPro" id="IPR001732">
    <property type="entry name" value="UDP-Glc/GDP-Man_DH_N"/>
</dbReference>
<name>A0A381XWC7_9ZZZZ</name>
<dbReference type="NCBIfam" id="TIGR03026">
    <property type="entry name" value="NDP-sugDHase"/>
    <property type="match status" value="1"/>
</dbReference>
<dbReference type="Pfam" id="PF03720">
    <property type="entry name" value="UDPG_MGDP_dh_C"/>
    <property type="match status" value="1"/>
</dbReference>
<proteinExistence type="inferred from homology"/>
<dbReference type="Gene3D" id="3.40.50.720">
    <property type="entry name" value="NAD(P)-binding Rossmann-like Domain"/>
    <property type="match status" value="2"/>
</dbReference>
<dbReference type="InterPro" id="IPR028357">
    <property type="entry name" value="UDPglc_DH_bac"/>
</dbReference>
<dbReference type="GO" id="GO:0003979">
    <property type="term" value="F:UDP-glucose 6-dehydrogenase activity"/>
    <property type="evidence" value="ECO:0007669"/>
    <property type="project" value="UniProtKB-EC"/>
</dbReference>
<evidence type="ECO:0000256" key="4">
    <source>
        <dbReference type="ARBA" id="ARBA00023002"/>
    </source>
</evidence>
<dbReference type="Gene3D" id="1.20.5.100">
    <property type="entry name" value="Cytochrome c1, transmembrane anchor, C-terminal"/>
    <property type="match status" value="1"/>
</dbReference>
<dbReference type="PANTHER" id="PTHR43750:SF3">
    <property type="entry name" value="UDP-GLUCOSE 6-DEHYDROGENASE TUAD"/>
    <property type="match status" value="1"/>
</dbReference>
<dbReference type="SUPFAM" id="SSF52413">
    <property type="entry name" value="UDP-glucose/GDP-mannose dehydrogenase C-terminal domain"/>
    <property type="match status" value="1"/>
</dbReference>
<dbReference type="PANTHER" id="PTHR43750">
    <property type="entry name" value="UDP-GLUCOSE 6-DEHYDROGENASE TUAD"/>
    <property type="match status" value="1"/>
</dbReference>
<dbReference type="InterPro" id="IPR008927">
    <property type="entry name" value="6-PGluconate_DH-like_C_sf"/>
</dbReference>
<keyword evidence="5" id="KW-0520">NAD</keyword>
<dbReference type="InterPro" id="IPR017476">
    <property type="entry name" value="UDP-Glc/GDP-Man"/>
</dbReference>
<dbReference type="GO" id="GO:0006065">
    <property type="term" value="P:UDP-glucuronate biosynthetic process"/>
    <property type="evidence" value="ECO:0007669"/>
    <property type="project" value="UniProtKB-UniPathway"/>
</dbReference>
<dbReference type="SUPFAM" id="SSF51735">
    <property type="entry name" value="NAD(P)-binding Rossmann-fold domains"/>
    <property type="match status" value="1"/>
</dbReference>